<dbReference type="OrthoDB" id="9768177at2"/>
<keyword evidence="7 8" id="KW-0998">Cell outer membrane</keyword>
<keyword evidence="5 9" id="KW-0798">TonB box</keyword>
<keyword evidence="10" id="KW-0732">Signal</keyword>
<dbReference type="EMBL" id="RWIT01000012">
    <property type="protein sequence ID" value="RSK46835.1"/>
    <property type="molecule type" value="Genomic_DNA"/>
</dbReference>
<proteinExistence type="inferred from homology"/>
<comment type="subcellular location">
    <subcellularLocation>
        <location evidence="1 8">Cell outer membrane</location>
        <topology evidence="1 8">Multi-pass membrane protein</topology>
    </subcellularLocation>
</comment>
<keyword evidence="6 8" id="KW-0472">Membrane</keyword>
<evidence type="ECO:0000313" key="14">
    <source>
        <dbReference type="Proteomes" id="UP000273500"/>
    </source>
</evidence>
<evidence type="ECO:0000256" key="3">
    <source>
        <dbReference type="ARBA" id="ARBA00022452"/>
    </source>
</evidence>
<dbReference type="PROSITE" id="PS52016">
    <property type="entry name" value="TONB_DEPENDENT_REC_3"/>
    <property type="match status" value="1"/>
</dbReference>
<dbReference type="InterPro" id="IPR023996">
    <property type="entry name" value="TonB-dep_OMP_SusC/RagA"/>
</dbReference>
<dbReference type="InterPro" id="IPR037066">
    <property type="entry name" value="Plug_dom_sf"/>
</dbReference>
<evidence type="ECO:0000259" key="12">
    <source>
        <dbReference type="Pfam" id="PF07715"/>
    </source>
</evidence>
<dbReference type="AlphaFoldDB" id="A0A428KKF4"/>
<dbReference type="InterPro" id="IPR023997">
    <property type="entry name" value="TonB-dep_OMP_SusC/RagA_CS"/>
</dbReference>
<keyword evidence="14" id="KW-1185">Reference proteome</keyword>
<dbReference type="GO" id="GO:0009279">
    <property type="term" value="C:cell outer membrane"/>
    <property type="evidence" value="ECO:0007669"/>
    <property type="project" value="UniProtKB-SubCell"/>
</dbReference>
<feature type="domain" description="TonB-dependent receptor-like beta-barrel" evidence="11">
    <location>
        <begin position="414"/>
        <end position="838"/>
    </location>
</feature>
<dbReference type="NCBIfam" id="TIGR04057">
    <property type="entry name" value="SusC_RagA_signa"/>
    <property type="match status" value="1"/>
</dbReference>
<evidence type="ECO:0000259" key="11">
    <source>
        <dbReference type="Pfam" id="PF00593"/>
    </source>
</evidence>
<dbReference type="RefSeq" id="WP_125422978.1">
    <property type="nucleotide sequence ID" value="NZ_RWIT01000012.1"/>
</dbReference>
<dbReference type="NCBIfam" id="TIGR04056">
    <property type="entry name" value="OMP_RagA_SusC"/>
    <property type="match status" value="1"/>
</dbReference>
<sequence length="1046" mass="112069">MKRQLWSSPLALGLLLAAPAAWAQQATVTMQGVVTGTNDGQPLPGVNVLVKGTAIGTQTGADGRYSLANVPTGSTLVFSFIGYSSQEYRVGNATTANIALGPDSKSLSEVVVTGMGIKQERRELNYSAPQVQGGELVETRQTNIVNALQGKVAGVTITSSGGAPGEGAAIVIRGGNSLDGNNQPLFVIDGVIMDNSSFVESTAPGGGSGFNGILGRSVASQNRVGDLNPEDIASLTVLKGGAAAAIYGLRAANGAVIITTKKGASGRTTISYRTQFSVDEALKLPKLQDQYKQGSNGIFDPTVRSSYGPRFQPGEAVYDNVGNFFEKGKSWQHFLTLSGGNEKNSFIFSGSRNTTDGIVPTSRYEKTTLRLGGSAKLSDKFSLSGSTQYINTGGVAPIQGPGLFGGTGGFYTSLLNWPRNDDASVYLNPDGTRRRLLGAATAVNDADNPYFSIYKNPQTTRNNRFIGSIQASLDLLKWLNISNTTGTDFYYQKDRSVRAVGTSLTANQDGGIAETGTMSRLLNSNTLLTFKHDFSEKLGGALVLGNMVDVSRSEVTDVLGLIYLNPNPAVPSINNTVNRNALTTNSERRLVGNFARLNLNLLNQVTLELNGRRDQTSTLPRPGENKNYGRAFYYGSAALGWEFTQLLGLSQNPWVNYGKIRGSVSDVGKDTGPYRVDSPLAQGTYIGGGFRNGFFGSNRNLVPEHTRGFEIGLDLQFLRNRVGLEANVYQQVTSDQLIAPRVSQATGFILQYINGGTVTNKGLEIALRGTPVQQANFSWDVVANYYANRNSATKLPGFLTEVYQSDAWVVDVARGGAFPGYAISSISALDYQRAPDGRILISPTTGYPLVNTSTFVYAGNRAPQYTVQVTNTLRYKELSFSFLWDFRKGGKVVNGNEWAAVRSGLSTRTLDRYNTAVFDGVVATKNTDGSTSYVQNTRPVELTQSYYQNILGVIGTPYIEDGSWSRLRYATLSYLVPAKLFADSKTVKGVELSVTGRNLLLFTKYSGGDPETASAGAGVRGGGSGGFDYGGVPRTRGVDMSLRVNF</sequence>
<accession>A0A428KKF4</accession>
<dbReference type="SUPFAM" id="SSF49464">
    <property type="entry name" value="Carboxypeptidase regulatory domain-like"/>
    <property type="match status" value="1"/>
</dbReference>
<evidence type="ECO:0000256" key="4">
    <source>
        <dbReference type="ARBA" id="ARBA00022692"/>
    </source>
</evidence>
<protein>
    <submittedName>
        <fullName evidence="13">SusC/RagA family TonB-linked outer membrane protein</fullName>
    </submittedName>
</protein>
<organism evidence="13 14">
    <name type="scientific">Hymenobacter rigui</name>
    <dbReference type="NCBI Taxonomy" id="334424"/>
    <lineage>
        <taxon>Bacteria</taxon>
        <taxon>Pseudomonadati</taxon>
        <taxon>Bacteroidota</taxon>
        <taxon>Cytophagia</taxon>
        <taxon>Cytophagales</taxon>
        <taxon>Hymenobacteraceae</taxon>
        <taxon>Hymenobacter</taxon>
    </lineage>
</organism>
<dbReference type="Gene3D" id="2.40.170.20">
    <property type="entry name" value="TonB-dependent receptor, beta-barrel domain"/>
    <property type="match status" value="1"/>
</dbReference>
<dbReference type="Gene3D" id="2.60.40.1120">
    <property type="entry name" value="Carboxypeptidase-like, regulatory domain"/>
    <property type="match status" value="1"/>
</dbReference>
<evidence type="ECO:0000256" key="5">
    <source>
        <dbReference type="ARBA" id="ARBA00023077"/>
    </source>
</evidence>
<dbReference type="Pfam" id="PF13715">
    <property type="entry name" value="CarbopepD_reg_2"/>
    <property type="match status" value="1"/>
</dbReference>
<dbReference type="Pfam" id="PF07715">
    <property type="entry name" value="Plug"/>
    <property type="match status" value="1"/>
</dbReference>
<evidence type="ECO:0000256" key="8">
    <source>
        <dbReference type="PROSITE-ProRule" id="PRU01360"/>
    </source>
</evidence>
<dbReference type="InterPro" id="IPR039426">
    <property type="entry name" value="TonB-dep_rcpt-like"/>
</dbReference>
<dbReference type="InterPro" id="IPR000531">
    <property type="entry name" value="Beta-barrel_TonB"/>
</dbReference>
<evidence type="ECO:0000256" key="7">
    <source>
        <dbReference type="ARBA" id="ARBA00023237"/>
    </source>
</evidence>
<feature type="domain" description="TonB-dependent receptor plug" evidence="12">
    <location>
        <begin position="123"/>
        <end position="255"/>
    </location>
</feature>
<evidence type="ECO:0000256" key="2">
    <source>
        <dbReference type="ARBA" id="ARBA00022448"/>
    </source>
</evidence>
<evidence type="ECO:0000256" key="6">
    <source>
        <dbReference type="ARBA" id="ARBA00023136"/>
    </source>
</evidence>
<feature type="chain" id="PRO_5019290611" evidence="10">
    <location>
        <begin position="24"/>
        <end position="1046"/>
    </location>
</feature>
<evidence type="ECO:0000313" key="13">
    <source>
        <dbReference type="EMBL" id="RSK46835.1"/>
    </source>
</evidence>
<dbReference type="Pfam" id="PF00593">
    <property type="entry name" value="TonB_dep_Rec_b-barrel"/>
    <property type="match status" value="1"/>
</dbReference>
<dbReference type="Proteomes" id="UP000273500">
    <property type="component" value="Unassembled WGS sequence"/>
</dbReference>
<evidence type="ECO:0000256" key="10">
    <source>
        <dbReference type="SAM" id="SignalP"/>
    </source>
</evidence>
<keyword evidence="2 8" id="KW-0813">Transport</keyword>
<comment type="similarity">
    <text evidence="8 9">Belongs to the TonB-dependent receptor family.</text>
</comment>
<gene>
    <name evidence="13" type="ORF">EI291_17470</name>
</gene>
<dbReference type="InterPro" id="IPR012910">
    <property type="entry name" value="Plug_dom"/>
</dbReference>
<evidence type="ECO:0000256" key="9">
    <source>
        <dbReference type="RuleBase" id="RU003357"/>
    </source>
</evidence>
<dbReference type="InterPro" id="IPR036942">
    <property type="entry name" value="Beta-barrel_TonB_sf"/>
</dbReference>
<evidence type="ECO:0000256" key="1">
    <source>
        <dbReference type="ARBA" id="ARBA00004571"/>
    </source>
</evidence>
<reference evidence="13 14" key="1">
    <citation type="submission" date="2018-12" db="EMBL/GenBank/DDBJ databases">
        <authorList>
            <person name="Feng G."/>
            <person name="Zhu H."/>
        </authorList>
    </citation>
    <scope>NUCLEOTIDE SEQUENCE [LARGE SCALE GENOMIC DNA]</scope>
    <source>
        <strain evidence="13 14">KCTC 12533</strain>
    </source>
</reference>
<feature type="signal peptide" evidence="10">
    <location>
        <begin position="1"/>
        <end position="23"/>
    </location>
</feature>
<comment type="caution">
    <text evidence="13">The sequence shown here is derived from an EMBL/GenBank/DDBJ whole genome shotgun (WGS) entry which is preliminary data.</text>
</comment>
<dbReference type="InterPro" id="IPR008969">
    <property type="entry name" value="CarboxyPept-like_regulatory"/>
</dbReference>
<dbReference type="SUPFAM" id="SSF56935">
    <property type="entry name" value="Porins"/>
    <property type="match status" value="1"/>
</dbReference>
<keyword evidence="4 8" id="KW-0812">Transmembrane</keyword>
<keyword evidence="3 8" id="KW-1134">Transmembrane beta strand</keyword>
<dbReference type="Gene3D" id="2.170.130.10">
    <property type="entry name" value="TonB-dependent receptor, plug domain"/>
    <property type="match status" value="1"/>
</dbReference>
<name>A0A428KKF4_9BACT</name>